<evidence type="ECO:0000313" key="2">
    <source>
        <dbReference type="Proteomes" id="UP001233999"/>
    </source>
</evidence>
<sequence length="97" mass="11185">SIRAVHPLCCANEPGTEKWLKFNVLEIARQDSGIKDCKRHAVQLRYLTKRLFICLGVAPHKKQVCKMNMRSKRSKESATMTITFVPSYFNLLTYTSH</sequence>
<reference evidence="1" key="2">
    <citation type="submission" date="2023-05" db="EMBL/GenBank/DDBJ databases">
        <authorList>
            <person name="Fouks B."/>
        </authorList>
    </citation>
    <scope>NUCLEOTIDE SEQUENCE</scope>
    <source>
        <strain evidence="1">Stay&amp;Tobe</strain>
        <tissue evidence="1">Testes</tissue>
    </source>
</reference>
<gene>
    <name evidence="1" type="ORF">L9F63_027231</name>
</gene>
<evidence type="ECO:0000313" key="1">
    <source>
        <dbReference type="EMBL" id="KAJ9596144.1"/>
    </source>
</evidence>
<protein>
    <submittedName>
        <fullName evidence="1">Uncharacterized protein</fullName>
    </submittedName>
</protein>
<name>A0AAD8ENE1_DIPPU</name>
<dbReference type="EMBL" id="JASPKZ010002259">
    <property type="protein sequence ID" value="KAJ9596144.1"/>
    <property type="molecule type" value="Genomic_DNA"/>
</dbReference>
<proteinExistence type="predicted"/>
<comment type="caution">
    <text evidence="1">The sequence shown here is derived from an EMBL/GenBank/DDBJ whole genome shotgun (WGS) entry which is preliminary data.</text>
</comment>
<reference evidence="1" key="1">
    <citation type="journal article" date="2023" name="IScience">
        <title>Live-bearing cockroach genome reveals convergent evolutionary mechanisms linked to viviparity in insects and beyond.</title>
        <authorList>
            <person name="Fouks B."/>
            <person name="Harrison M.C."/>
            <person name="Mikhailova A.A."/>
            <person name="Marchal E."/>
            <person name="English S."/>
            <person name="Carruthers M."/>
            <person name="Jennings E.C."/>
            <person name="Chiamaka E.L."/>
            <person name="Frigard R.A."/>
            <person name="Pippel M."/>
            <person name="Attardo G.M."/>
            <person name="Benoit J.B."/>
            <person name="Bornberg-Bauer E."/>
            <person name="Tobe S.S."/>
        </authorList>
    </citation>
    <scope>NUCLEOTIDE SEQUENCE</scope>
    <source>
        <strain evidence="1">Stay&amp;Tobe</strain>
    </source>
</reference>
<keyword evidence="2" id="KW-1185">Reference proteome</keyword>
<dbReference type="AlphaFoldDB" id="A0AAD8ENE1"/>
<dbReference type="Proteomes" id="UP001233999">
    <property type="component" value="Unassembled WGS sequence"/>
</dbReference>
<feature type="non-terminal residue" evidence="1">
    <location>
        <position position="97"/>
    </location>
</feature>
<organism evidence="1 2">
    <name type="scientific">Diploptera punctata</name>
    <name type="common">Pacific beetle cockroach</name>
    <dbReference type="NCBI Taxonomy" id="6984"/>
    <lineage>
        <taxon>Eukaryota</taxon>
        <taxon>Metazoa</taxon>
        <taxon>Ecdysozoa</taxon>
        <taxon>Arthropoda</taxon>
        <taxon>Hexapoda</taxon>
        <taxon>Insecta</taxon>
        <taxon>Pterygota</taxon>
        <taxon>Neoptera</taxon>
        <taxon>Polyneoptera</taxon>
        <taxon>Dictyoptera</taxon>
        <taxon>Blattodea</taxon>
        <taxon>Blaberoidea</taxon>
        <taxon>Blaberidae</taxon>
        <taxon>Diplopterinae</taxon>
        <taxon>Diploptera</taxon>
    </lineage>
</organism>
<accession>A0AAD8ENE1</accession>
<feature type="non-terminal residue" evidence="1">
    <location>
        <position position="1"/>
    </location>
</feature>